<feature type="transmembrane region" description="Helical" evidence="6">
    <location>
        <begin position="21"/>
        <end position="37"/>
    </location>
</feature>
<feature type="transmembrane region" description="Helical" evidence="6">
    <location>
        <begin position="206"/>
        <end position="229"/>
    </location>
</feature>
<feature type="transmembrane region" description="Helical" evidence="6">
    <location>
        <begin position="73"/>
        <end position="94"/>
    </location>
</feature>
<dbReference type="RefSeq" id="WP_111277718.1">
    <property type="nucleotide sequence ID" value="NZ_QFYS01000010.1"/>
</dbReference>
<feature type="transmembrane region" description="Helical" evidence="6">
    <location>
        <begin position="235"/>
        <end position="264"/>
    </location>
</feature>
<evidence type="ECO:0000256" key="4">
    <source>
        <dbReference type="ARBA" id="ARBA00022989"/>
    </source>
</evidence>
<dbReference type="EMBL" id="QFYS01000010">
    <property type="protein sequence ID" value="RAK62791.1"/>
    <property type="molecule type" value="Genomic_DNA"/>
</dbReference>
<reference evidence="7 8" key="1">
    <citation type="submission" date="2018-05" db="EMBL/GenBank/DDBJ databases">
        <authorList>
            <person name="Lanie J.A."/>
            <person name="Ng W.-L."/>
            <person name="Kazmierczak K.M."/>
            <person name="Andrzejewski T.M."/>
            <person name="Davidsen T.M."/>
            <person name="Wayne K.J."/>
            <person name="Tettelin H."/>
            <person name="Glass J.I."/>
            <person name="Rusch D."/>
            <person name="Podicherti R."/>
            <person name="Tsui H.-C.T."/>
            <person name="Winkler M.E."/>
        </authorList>
    </citation>
    <scope>NUCLEOTIDE SEQUENCE [LARGE SCALE GENOMIC DNA]</scope>
    <source>
        <strain evidence="7 8">BUT-10</strain>
    </source>
</reference>
<evidence type="ECO:0000256" key="3">
    <source>
        <dbReference type="ARBA" id="ARBA00022692"/>
    </source>
</evidence>
<organism evidence="7 8">
    <name type="scientific">Phenylobacterium kunshanense</name>
    <dbReference type="NCBI Taxonomy" id="1445034"/>
    <lineage>
        <taxon>Bacteria</taxon>
        <taxon>Pseudomonadati</taxon>
        <taxon>Pseudomonadota</taxon>
        <taxon>Alphaproteobacteria</taxon>
        <taxon>Caulobacterales</taxon>
        <taxon>Caulobacteraceae</taxon>
        <taxon>Phenylobacterium</taxon>
    </lineage>
</organism>
<dbReference type="GO" id="GO:0055085">
    <property type="term" value="P:transmembrane transport"/>
    <property type="evidence" value="ECO:0007669"/>
    <property type="project" value="TreeGrafter"/>
</dbReference>
<dbReference type="GO" id="GO:0016020">
    <property type="term" value="C:membrane"/>
    <property type="evidence" value="ECO:0007669"/>
    <property type="project" value="UniProtKB-SubCell"/>
</dbReference>
<dbReference type="PANTHER" id="PTHR21716:SF62">
    <property type="entry name" value="TRANSPORT PROTEIN YDBI-RELATED"/>
    <property type="match status" value="1"/>
</dbReference>
<keyword evidence="5 6" id="KW-0472">Membrane</keyword>
<dbReference type="Proteomes" id="UP000249524">
    <property type="component" value="Unassembled WGS sequence"/>
</dbReference>
<dbReference type="PANTHER" id="PTHR21716">
    <property type="entry name" value="TRANSMEMBRANE PROTEIN"/>
    <property type="match status" value="1"/>
</dbReference>
<evidence type="ECO:0000256" key="2">
    <source>
        <dbReference type="ARBA" id="ARBA00009773"/>
    </source>
</evidence>
<sequence>MRRPDVPLSPGPAPGTPRRQLTPLQIGVLAIVAIVAWRLSDVILMAFGAVLVASLLHALAGPLVRNLGIARPVALSLAVAGLAVAVAGTLWLFGQQIAAQVVALGDLLPRAWRALQEQLSHYSFGSYVLADLERLRHADGMVVETASRLFASSAGAAAATVIVVFAGLYLAFSPGAYLHGLLRLLPLDRRERAAEVLSDCGHALHGWLLGSLISMLVVGVSIGLGLWLAGVPSPLALGVMAGLAQFVPVIGPMAATVPGLIVAAGDSPQTLMWAAVIYLGASQFEANLVTPLLLRQMVELPMAVTLFAVLAMGVLFGGLGVLFATPLAVIAYVIVRRVYVEDILGDRFSDGQAAEEA</sequence>
<dbReference type="AlphaFoldDB" id="A0A328B8Q0"/>
<protein>
    <submittedName>
        <fullName evidence="7">AI-2E family transporter</fullName>
    </submittedName>
</protein>
<keyword evidence="4 6" id="KW-1133">Transmembrane helix</keyword>
<evidence type="ECO:0000313" key="8">
    <source>
        <dbReference type="Proteomes" id="UP000249524"/>
    </source>
</evidence>
<keyword evidence="3 6" id="KW-0812">Transmembrane</keyword>
<evidence type="ECO:0000256" key="5">
    <source>
        <dbReference type="ARBA" id="ARBA00023136"/>
    </source>
</evidence>
<gene>
    <name evidence="7" type="ORF">DJ019_18210</name>
</gene>
<evidence type="ECO:0000256" key="6">
    <source>
        <dbReference type="SAM" id="Phobius"/>
    </source>
</evidence>
<dbReference type="OrthoDB" id="5761230at2"/>
<proteinExistence type="inferred from homology"/>
<feature type="transmembrane region" description="Helical" evidence="6">
    <location>
        <begin position="43"/>
        <end position="61"/>
    </location>
</feature>
<comment type="caution">
    <text evidence="7">The sequence shown here is derived from an EMBL/GenBank/DDBJ whole genome shotgun (WGS) entry which is preliminary data.</text>
</comment>
<dbReference type="InterPro" id="IPR002549">
    <property type="entry name" value="AI-2E-like"/>
</dbReference>
<dbReference type="Pfam" id="PF01594">
    <property type="entry name" value="AI-2E_transport"/>
    <property type="match status" value="1"/>
</dbReference>
<keyword evidence="8" id="KW-1185">Reference proteome</keyword>
<feature type="transmembrane region" description="Helical" evidence="6">
    <location>
        <begin position="306"/>
        <end position="335"/>
    </location>
</feature>
<evidence type="ECO:0000313" key="7">
    <source>
        <dbReference type="EMBL" id="RAK62791.1"/>
    </source>
</evidence>
<feature type="transmembrane region" description="Helical" evidence="6">
    <location>
        <begin position="271"/>
        <end position="294"/>
    </location>
</feature>
<accession>A0A328B8Q0</accession>
<evidence type="ECO:0000256" key="1">
    <source>
        <dbReference type="ARBA" id="ARBA00004141"/>
    </source>
</evidence>
<feature type="transmembrane region" description="Helical" evidence="6">
    <location>
        <begin position="157"/>
        <end position="185"/>
    </location>
</feature>
<name>A0A328B8Q0_9CAUL</name>
<comment type="similarity">
    <text evidence="2">Belongs to the autoinducer-2 exporter (AI-2E) (TC 2.A.86) family.</text>
</comment>
<comment type="subcellular location">
    <subcellularLocation>
        <location evidence="1">Membrane</location>
        <topology evidence="1">Multi-pass membrane protein</topology>
    </subcellularLocation>
</comment>